<sequence length="71" mass="8164">DDRTTNIFLPKLLKTIMNQSPVLHFSGRLPINPCFITSNNLFHEHFTKEIAACTKHVFTSELLPAYCKFVI</sequence>
<keyword evidence="2" id="KW-1185">Reference proteome</keyword>
<dbReference type="EMBL" id="JASPKZ010002681">
    <property type="protein sequence ID" value="KAJ9595239.1"/>
    <property type="molecule type" value="Genomic_DNA"/>
</dbReference>
<accession>A0AAD8AA15</accession>
<reference evidence="1" key="2">
    <citation type="submission" date="2023-05" db="EMBL/GenBank/DDBJ databases">
        <authorList>
            <person name="Fouks B."/>
        </authorList>
    </citation>
    <scope>NUCLEOTIDE SEQUENCE</scope>
    <source>
        <strain evidence="1">Stay&amp;Tobe</strain>
        <tissue evidence="1">Testes</tissue>
    </source>
</reference>
<organism evidence="1 2">
    <name type="scientific">Diploptera punctata</name>
    <name type="common">Pacific beetle cockroach</name>
    <dbReference type="NCBI Taxonomy" id="6984"/>
    <lineage>
        <taxon>Eukaryota</taxon>
        <taxon>Metazoa</taxon>
        <taxon>Ecdysozoa</taxon>
        <taxon>Arthropoda</taxon>
        <taxon>Hexapoda</taxon>
        <taxon>Insecta</taxon>
        <taxon>Pterygota</taxon>
        <taxon>Neoptera</taxon>
        <taxon>Polyneoptera</taxon>
        <taxon>Dictyoptera</taxon>
        <taxon>Blattodea</taxon>
        <taxon>Blaberoidea</taxon>
        <taxon>Blaberidae</taxon>
        <taxon>Diplopterinae</taxon>
        <taxon>Diploptera</taxon>
    </lineage>
</organism>
<proteinExistence type="predicted"/>
<feature type="non-terminal residue" evidence="1">
    <location>
        <position position="71"/>
    </location>
</feature>
<gene>
    <name evidence="1" type="ORF">L9F63_013466</name>
</gene>
<dbReference type="AlphaFoldDB" id="A0AAD8AA15"/>
<protein>
    <submittedName>
        <fullName evidence="1">Uncharacterized protein</fullName>
    </submittedName>
</protein>
<reference evidence="1" key="1">
    <citation type="journal article" date="2023" name="IScience">
        <title>Live-bearing cockroach genome reveals convergent evolutionary mechanisms linked to viviparity in insects and beyond.</title>
        <authorList>
            <person name="Fouks B."/>
            <person name="Harrison M.C."/>
            <person name="Mikhailova A.A."/>
            <person name="Marchal E."/>
            <person name="English S."/>
            <person name="Carruthers M."/>
            <person name="Jennings E.C."/>
            <person name="Chiamaka E.L."/>
            <person name="Frigard R.A."/>
            <person name="Pippel M."/>
            <person name="Attardo G.M."/>
            <person name="Benoit J.B."/>
            <person name="Bornberg-Bauer E."/>
            <person name="Tobe S.S."/>
        </authorList>
    </citation>
    <scope>NUCLEOTIDE SEQUENCE</scope>
    <source>
        <strain evidence="1">Stay&amp;Tobe</strain>
    </source>
</reference>
<name>A0AAD8AA15_DIPPU</name>
<evidence type="ECO:0000313" key="1">
    <source>
        <dbReference type="EMBL" id="KAJ9595239.1"/>
    </source>
</evidence>
<evidence type="ECO:0000313" key="2">
    <source>
        <dbReference type="Proteomes" id="UP001233999"/>
    </source>
</evidence>
<feature type="non-terminal residue" evidence="1">
    <location>
        <position position="1"/>
    </location>
</feature>
<comment type="caution">
    <text evidence="1">The sequence shown here is derived from an EMBL/GenBank/DDBJ whole genome shotgun (WGS) entry which is preliminary data.</text>
</comment>
<dbReference type="Proteomes" id="UP001233999">
    <property type="component" value="Unassembled WGS sequence"/>
</dbReference>